<comment type="caution">
    <text evidence="6">The sequence shown here is derived from an EMBL/GenBank/DDBJ whole genome shotgun (WGS) entry which is preliminary data.</text>
</comment>
<organism evidence="6 7">
    <name type="scientific">Seminavis robusta</name>
    <dbReference type="NCBI Taxonomy" id="568900"/>
    <lineage>
        <taxon>Eukaryota</taxon>
        <taxon>Sar</taxon>
        <taxon>Stramenopiles</taxon>
        <taxon>Ochrophyta</taxon>
        <taxon>Bacillariophyta</taxon>
        <taxon>Bacillariophyceae</taxon>
        <taxon>Bacillariophycidae</taxon>
        <taxon>Naviculales</taxon>
        <taxon>Naviculaceae</taxon>
        <taxon>Seminavis</taxon>
    </lineage>
</organism>
<dbReference type="GO" id="GO:0016559">
    <property type="term" value="P:peroxisome fission"/>
    <property type="evidence" value="ECO:0007669"/>
    <property type="project" value="InterPro"/>
</dbReference>
<evidence type="ECO:0000256" key="1">
    <source>
        <dbReference type="ARBA" id="ARBA00022593"/>
    </source>
</evidence>
<dbReference type="PANTHER" id="PTHR12652">
    <property type="entry name" value="PEROXISOMAL BIOGENESIS FACTOR 11"/>
    <property type="match status" value="1"/>
</dbReference>
<gene>
    <name evidence="6" type="ORF">SEMRO_912_G219300.1</name>
</gene>
<dbReference type="Proteomes" id="UP001153069">
    <property type="component" value="Unassembled WGS sequence"/>
</dbReference>
<comment type="subcellular location">
    <subcellularLocation>
        <location evidence="4">Peroxisome membrane</location>
    </subcellularLocation>
</comment>
<evidence type="ECO:0000313" key="6">
    <source>
        <dbReference type="EMBL" id="CAB9518171.1"/>
    </source>
</evidence>
<keyword evidence="7" id="KW-1185">Reference proteome</keyword>
<dbReference type="GO" id="GO:0005778">
    <property type="term" value="C:peroxisomal membrane"/>
    <property type="evidence" value="ECO:0007669"/>
    <property type="project" value="UniProtKB-SubCell"/>
</dbReference>
<dbReference type="EMBL" id="CAICTM010000910">
    <property type="protein sequence ID" value="CAB9518171.1"/>
    <property type="molecule type" value="Genomic_DNA"/>
</dbReference>
<sequence>MPPDDDDKPKTTEQDGLQKKATSWTLASWVKLALTLDGRDKITKVFQYSARMLAWWFAGQTNQVKRFKAVQASLTTRRKAYRLGRSLIEIQKIRDSGVLELFFDPTTSGKNAKADPAWKIIGSALKMIGLLGFWAGDNVNFLTGSGLFDDYRVESQKERIARRNQLKTQANLFANRFYFFGAVAGLVTSLRVYLTFRQTTLQAAQERLVEATSRVEETCDNDDDEHTKSKQLWNEAKQAMDVAKEKQFSIFVTLLKSCMDVVVFSNNPGIDLHKRFRGKKNHEGFHCVCGLISATTVLYNNFPNAKK</sequence>
<proteinExistence type="predicted"/>
<evidence type="ECO:0000256" key="5">
    <source>
        <dbReference type="SAM" id="Phobius"/>
    </source>
</evidence>
<accession>A0A9N8HLF5</accession>
<evidence type="ECO:0000256" key="2">
    <source>
        <dbReference type="ARBA" id="ARBA00023136"/>
    </source>
</evidence>
<name>A0A9N8HLF5_9STRA</name>
<keyword evidence="5" id="KW-1133">Transmembrane helix</keyword>
<dbReference type="Pfam" id="PF05648">
    <property type="entry name" value="PEX11"/>
    <property type="match status" value="1"/>
</dbReference>
<dbReference type="OrthoDB" id="411017at2759"/>
<keyword evidence="3" id="KW-0576">Peroxisome</keyword>
<keyword evidence="2 5" id="KW-0472">Membrane</keyword>
<keyword evidence="1" id="KW-0962">Peroxisome biogenesis</keyword>
<protein>
    <submittedName>
        <fullName evidence="6">Peroxisomal biogenesis factor 11 (PEX11)</fullName>
    </submittedName>
</protein>
<dbReference type="InterPro" id="IPR008733">
    <property type="entry name" value="PEX11"/>
</dbReference>
<evidence type="ECO:0000256" key="3">
    <source>
        <dbReference type="ARBA" id="ARBA00023140"/>
    </source>
</evidence>
<dbReference type="AlphaFoldDB" id="A0A9N8HLF5"/>
<reference evidence="6" key="1">
    <citation type="submission" date="2020-06" db="EMBL/GenBank/DDBJ databases">
        <authorList>
            <consortium name="Plant Systems Biology data submission"/>
        </authorList>
    </citation>
    <scope>NUCLEOTIDE SEQUENCE</scope>
    <source>
        <strain evidence="6">D6</strain>
    </source>
</reference>
<dbReference type="PANTHER" id="PTHR12652:SF50">
    <property type="entry name" value="PEROXIN 11"/>
    <property type="match status" value="1"/>
</dbReference>
<keyword evidence="5" id="KW-0812">Transmembrane</keyword>
<evidence type="ECO:0000313" key="7">
    <source>
        <dbReference type="Proteomes" id="UP001153069"/>
    </source>
</evidence>
<feature type="transmembrane region" description="Helical" evidence="5">
    <location>
        <begin position="177"/>
        <end position="194"/>
    </location>
</feature>
<evidence type="ECO:0000256" key="4">
    <source>
        <dbReference type="ARBA" id="ARBA00046271"/>
    </source>
</evidence>